<dbReference type="AlphaFoldDB" id="A0AAW4P164"/>
<protein>
    <submittedName>
        <fullName evidence="1">Uncharacterized protein</fullName>
    </submittedName>
</protein>
<gene>
    <name evidence="1" type="ORF">IM880_12395</name>
</gene>
<dbReference type="Pfam" id="PF15588">
    <property type="entry name" value="Imm10"/>
    <property type="match status" value="1"/>
</dbReference>
<dbReference type="KEGG" id="ppoa:BJK05_19190"/>
<comment type="caution">
    <text evidence="1">The sequence shown here is derived from an EMBL/GenBank/DDBJ whole genome shotgun (WGS) entry which is preliminary data.</text>
</comment>
<accession>A0AAW4P164</accession>
<evidence type="ECO:0000313" key="1">
    <source>
        <dbReference type="EMBL" id="MBW5893014.1"/>
    </source>
</evidence>
<dbReference type="EMBL" id="JAESHX010000058">
    <property type="protein sequence ID" value="MBW5893014.1"/>
    <property type="molecule type" value="Genomic_DNA"/>
</dbReference>
<name>A0AAW4P164_9GAMM</name>
<dbReference type="Proteomes" id="UP000696310">
    <property type="component" value="Unassembled WGS sequence"/>
</dbReference>
<reference evidence="1" key="2">
    <citation type="submission" date="2021-01" db="EMBL/GenBank/DDBJ databases">
        <authorList>
            <person name="Vargas Peralta D."/>
        </authorList>
    </citation>
    <scope>NUCLEOTIDE SEQUENCE</scope>
    <source>
        <strain evidence="1">A3</strain>
    </source>
</reference>
<dbReference type="GeneID" id="61410805"/>
<reference evidence="1" key="1">
    <citation type="journal article" date="2021" name="bioRxiv">
        <title>Identification of Pectobacterium species isolated from the soft rot of tetecho (Neobuxbaumia tetetzo), a columnar cactus, and associated metagenomics.</title>
        <authorList>
            <person name="Vargas-Peralta D."/>
            <person name="Narvaez-Barragan D.A."/>
            <person name="de Sandozequi A."/>
            <person name="Romero-Gutierrez M.F."/>
            <person name="Segovia L."/>
            <person name="Martinez-Anaya C."/>
            <person name="Alcaraz L.D."/>
            <person name="de la Torre Almaraz R."/>
        </authorList>
    </citation>
    <scope>NUCLEOTIDE SEQUENCE</scope>
    <source>
        <strain evidence="1">A3</strain>
    </source>
</reference>
<organism evidence="1 2">
    <name type="scientific">Pectobacterium polaris</name>
    <dbReference type="NCBI Taxonomy" id="2042057"/>
    <lineage>
        <taxon>Bacteria</taxon>
        <taxon>Pseudomonadati</taxon>
        <taxon>Pseudomonadota</taxon>
        <taxon>Gammaproteobacteria</taxon>
        <taxon>Enterobacterales</taxon>
        <taxon>Pectobacteriaceae</taxon>
        <taxon>Pectobacterium</taxon>
    </lineage>
</organism>
<sequence>MNVKFPATYYHSSSEEDVLTVGFADSENDPQSFLILQRAEDPDEQDEELGQDTYYVEIGDPGMAGYGGIDDVAITEEKIIFTYSDTTNWCKKIKTLEIDISPQLAAIDDIEASLREIFTGTPTNLSRS</sequence>
<evidence type="ECO:0000313" key="2">
    <source>
        <dbReference type="Proteomes" id="UP000696310"/>
    </source>
</evidence>
<dbReference type="InterPro" id="IPR028962">
    <property type="entry name" value="Imm10"/>
</dbReference>
<dbReference type="RefSeq" id="WP_095701462.1">
    <property type="nucleotide sequence ID" value="NZ_CP017482.1"/>
</dbReference>
<proteinExistence type="predicted"/>